<sequence length="110" mass="12160">MAYCTAKCLGSQTRNRLGRGTRLMGTEGFLRFLRCRVGYLNGRKRGHRRTRISDCVPAQRCCVLAAFRARSLRDLAGKGLQPPFSDPAGRFRPRRLPPTPPAASDPAGCL</sequence>
<evidence type="ECO:0000256" key="1">
    <source>
        <dbReference type="SAM" id="MobiDB-lite"/>
    </source>
</evidence>
<comment type="caution">
    <text evidence="2">The sequence shown here is derived from an EMBL/GenBank/DDBJ whole genome shotgun (WGS) entry which is preliminary data.</text>
</comment>
<evidence type="ECO:0000313" key="3">
    <source>
        <dbReference type="Proteomes" id="UP000645555"/>
    </source>
</evidence>
<name>A0A918KLG7_9ACTN</name>
<dbReference type="EMBL" id="BMWD01000013">
    <property type="protein sequence ID" value="GGX68405.1"/>
    <property type="molecule type" value="Genomic_DNA"/>
</dbReference>
<evidence type="ECO:0000313" key="2">
    <source>
        <dbReference type="EMBL" id="GGX68405.1"/>
    </source>
</evidence>
<dbReference type="Proteomes" id="UP000645555">
    <property type="component" value="Unassembled WGS sequence"/>
</dbReference>
<proteinExistence type="predicted"/>
<keyword evidence="3" id="KW-1185">Reference proteome</keyword>
<organism evidence="2 3">
    <name type="scientific">Streptomyces fructofermentans</name>
    <dbReference type="NCBI Taxonomy" id="152141"/>
    <lineage>
        <taxon>Bacteria</taxon>
        <taxon>Bacillati</taxon>
        <taxon>Actinomycetota</taxon>
        <taxon>Actinomycetes</taxon>
        <taxon>Kitasatosporales</taxon>
        <taxon>Streptomycetaceae</taxon>
        <taxon>Streptomyces</taxon>
    </lineage>
</organism>
<dbReference type="AlphaFoldDB" id="A0A918KLG7"/>
<accession>A0A918KLG7</accession>
<reference evidence="2" key="2">
    <citation type="submission" date="2020-09" db="EMBL/GenBank/DDBJ databases">
        <authorList>
            <person name="Sun Q."/>
            <person name="Ohkuma M."/>
        </authorList>
    </citation>
    <scope>NUCLEOTIDE SEQUENCE</scope>
    <source>
        <strain evidence="2">JCM 4956</strain>
    </source>
</reference>
<gene>
    <name evidence="2" type="ORF">GCM10010515_40080</name>
</gene>
<protein>
    <submittedName>
        <fullName evidence="2">Uncharacterized protein</fullName>
    </submittedName>
</protein>
<feature type="region of interest" description="Disordered" evidence="1">
    <location>
        <begin position="77"/>
        <end position="110"/>
    </location>
</feature>
<reference evidence="2" key="1">
    <citation type="journal article" date="2014" name="Int. J. Syst. Evol. Microbiol.">
        <title>Complete genome sequence of Corynebacterium casei LMG S-19264T (=DSM 44701T), isolated from a smear-ripened cheese.</title>
        <authorList>
            <consortium name="US DOE Joint Genome Institute (JGI-PGF)"/>
            <person name="Walter F."/>
            <person name="Albersmeier A."/>
            <person name="Kalinowski J."/>
            <person name="Ruckert C."/>
        </authorList>
    </citation>
    <scope>NUCLEOTIDE SEQUENCE</scope>
    <source>
        <strain evidence="2">JCM 4956</strain>
    </source>
</reference>